<dbReference type="InterPro" id="IPR049326">
    <property type="entry name" value="Rhodopsin_dom_fungi"/>
</dbReference>
<comment type="caution">
    <text evidence="8">The sequence shown here is derived from an EMBL/GenBank/DDBJ whole genome shotgun (WGS) entry which is preliminary data.</text>
</comment>
<dbReference type="PANTHER" id="PTHR33048">
    <property type="entry name" value="PTH11-LIKE INTEGRAL MEMBRANE PROTEIN (AFU_ORTHOLOGUE AFUA_5G11245)"/>
    <property type="match status" value="1"/>
</dbReference>
<gene>
    <name evidence="8" type="ORF">E8E13_004876</name>
</gene>
<evidence type="ECO:0000259" key="7">
    <source>
        <dbReference type="Pfam" id="PF20684"/>
    </source>
</evidence>
<feature type="transmembrane region" description="Helical" evidence="6">
    <location>
        <begin position="122"/>
        <end position="145"/>
    </location>
</feature>
<dbReference type="Pfam" id="PF20684">
    <property type="entry name" value="Fung_rhodopsin"/>
    <property type="match status" value="1"/>
</dbReference>
<dbReference type="OrthoDB" id="5329176at2759"/>
<feature type="transmembrane region" description="Helical" evidence="6">
    <location>
        <begin position="165"/>
        <end position="189"/>
    </location>
</feature>
<protein>
    <recommendedName>
        <fullName evidence="7">Rhodopsin domain-containing protein</fullName>
    </recommendedName>
</protein>
<feature type="transmembrane region" description="Helical" evidence="6">
    <location>
        <begin position="234"/>
        <end position="257"/>
    </location>
</feature>
<dbReference type="AlphaFoldDB" id="A0A9P4TIT1"/>
<dbReference type="Proteomes" id="UP000801428">
    <property type="component" value="Unassembled WGS sequence"/>
</dbReference>
<dbReference type="GO" id="GO:0016020">
    <property type="term" value="C:membrane"/>
    <property type="evidence" value="ECO:0007669"/>
    <property type="project" value="UniProtKB-SubCell"/>
</dbReference>
<proteinExistence type="inferred from homology"/>
<name>A0A9P4TIT1_CURKU</name>
<dbReference type="EMBL" id="SWKU01000005">
    <property type="protein sequence ID" value="KAF3006506.1"/>
    <property type="molecule type" value="Genomic_DNA"/>
</dbReference>
<feature type="domain" description="Rhodopsin" evidence="7">
    <location>
        <begin position="27"/>
        <end position="265"/>
    </location>
</feature>
<evidence type="ECO:0000256" key="6">
    <source>
        <dbReference type="SAM" id="Phobius"/>
    </source>
</evidence>
<evidence type="ECO:0000256" key="3">
    <source>
        <dbReference type="ARBA" id="ARBA00022989"/>
    </source>
</evidence>
<evidence type="ECO:0000256" key="4">
    <source>
        <dbReference type="ARBA" id="ARBA00023136"/>
    </source>
</evidence>
<comment type="subcellular location">
    <subcellularLocation>
        <location evidence="1">Membrane</location>
        <topology evidence="1">Multi-pass membrane protein</topology>
    </subcellularLocation>
</comment>
<evidence type="ECO:0000313" key="9">
    <source>
        <dbReference type="Proteomes" id="UP000801428"/>
    </source>
</evidence>
<accession>A0A9P4TIT1</accession>
<keyword evidence="3 6" id="KW-1133">Transmembrane helix</keyword>
<feature type="transmembrane region" description="Helical" evidence="6">
    <location>
        <begin position="201"/>
        <end position="222"/>
    </location>
</feature>
<evidence type="ECO:0000313" key="8">
    <source>
        <dbReference type="EMBL" id="KAF3006506.1"/>
    </source>
</evidence>
<feature type="transmembrane region" description="Helical" evidence="6">
    <location>
        <begin position="12"/>
        <end position="31"/>
    </location>
</feature>
<keyword evidence="2 6" id="KW-0812">Transmembrane</keyword>
<dbReference type="PANTHER" id="PTHR33048:SF47">
    <property type="entry name" value="INTEGRAL MEMBRANE PROTEIN-RELATED"/>
    <property type="match status" value="1"/>
</dbReference>
<dbReference type="InterPro" id="IPR052337">
    <property type="entry name" value="SAT4-like"/>
</dbReference>
<feature type="transmembrane region" description="Helical" evidence="6">
    <location>
        <begin position="92"/>
        <end position="110"/>
    </location>
</feature>
<sequence length="352" mass="38949">MADTYLQTLAYAVAYVTFAIGLSTAVLRVYCRRFMLKAWGTDDNIALFVIGVSCGQQVILHLFLHAGCGLHIDAISAAQQLQILKILFIEELYYYFVHFTIKFAFLTFYLRLSPDKTFRRLVFFGMAINVAMFIINDVIACLQCVPFDEILHPGTHPDAKCIPKLALLVVPSVLNIVTDIYILILPISTVINLQMSLRRKVAVLSVISSGASAVLVACFRLIPLFELNSSPDFSYVLGKMVIVAAIEIQLAIVAVNLPSLKALWTKVTGGSSAGSARNYARQKAYKLSALSSKGKSDRVSRGTITRMEHNVPHTESEEELFKQAELRRASPNPDVGITVTREVTVADELRSK</sequence>
<keyword evidence="9" id="KW-1185">Reference proteome</keyword>
<evidence type="ECO:0000256" key="1">
    <source>
        <dbReference type="ARBA" id="ARBA00004141"/>
    </source>
</evidence>
<evidence type="ECO:0000256" key="2">
    <source>
        <dbReference type="ARBA" id="ARBA00022692"/>
    </source>
</evidence>
<reference evidence="8" key="1">
    <citation type="submission" date="2019-04" db="EMBL/GenBank/DDBJ databases">
        <title>Sequencing of skin fungus with MAO and IRED activity.</title>
        <authorList>
            <person name="Marsaioli A.J."/>
            <person name="Bonatto J.M.C."/>
            <person name="Reis Junior O."/>
        </authorList>
    </citation>
    <scope>NUCLEOTIDE SEQUENCE</scope>
    <source>
        <strain evidence="8">30M1</strain>
    </source>
</reference>
<keyword evidence="4 6" id="KW-0472">Membrane</keyword>
<feature type="transmembrane region" description="Helical" evidence="6">
    <location>
        <begin position="43"/>
        <end position="64"/>
    </location>
</feature>
<comment type="similarity">
    <text evidence="5">Belongs to the SAT4 family.</text>
</comment>
<evidence type="ECO:0000256" key="5">
    <source>
        <dbReference type="ARBA" id="ARBA00038359"/>
    </source>
</evidence>
<organism evidence="8 9">
    <name type="scientific">Curvularia kusanoi</name>
    <name type="common">Cochliobolus kusanoi</name>
    <dbReference type="NCBI Taxonomy" id="90978"/>
    <lineage>
        <taxon>Eukaryota</taxon>
        <taxon>Fungi</taxon>
        <taxon>Dikarya</taxon>
        <taxon>Ascomycota</taxon>
        <taxon>Pezizomycotina</taxon>
        <taxon>Dothideomycetes</taxon>
        <taxon>Pleosporomycetidae</taxon>
        <taxon>Pleosporales</taxon>
        <taxon>Pleosporineae</taxon>
        <taxon>Pleosporaceae</taxon>
        <taxon>Curvularia</taxon>
    </lineage>
</organism>